<evidence type="ECO:0000313" key="4">
    <source>
        <dbReference type="Proteomes" id="UP000179807"/>
    </source>
</evidence>
<gene>
    <name evidence="3" type="ORF">TRFO_04691</name>
</gene>
<proteinExistence type="predicted"/>
<dbReference type="OrthoDB" id="2143914at2759"/>
<comment type="caution">
    <text evidence="3">The sequence shown here is derived from an EMBL/GenBank/DDBJ whole genome shotgun (WGS) entry which is preliminary data.</text>
</comment>
<reference evidence="3" key="1">
    <citation type="submission" date="2016-10" db="EMBL/GenBank/DDBJ databases">
        <authorList>
            <person name="Benchimol M."/>
            <person name="Almeida L.G."/>
            <person name="Vasconcelos A.T."/>
            <person name="Perreira-Neves A."/>
            <person name="Rosa I.A."/>
            <person name="Tasca T."/>
            <person name="Bogo M.R."/>
            <person name="de Souza W."/>
        </authorList>
    </citation>
    <scope>NUCLEOTIDE SEQUENCE [LARGE SCALE GENOMIC DNA]</scope>
    <source>
        <strain evidence="3">K</strain>
    </source>
</reference>
<dbReference type="Pfam" id="PF00249">
    <property type="entry name" value="Myb_DNA-binding"/>
    <property type="match status" value="2"/>
</dbReference>
<feature type="domain" description="HTH myb-type" evidence="2">
    <location>
        <begin position="61"/>
        <end position="115"/>
    </location>
</feature>
<protein>
    <submittedName>
        <fullName evidence="3">Myb-like DNA-binding domain containing protein</fullName>
    </submittedName>
</protein>
<evidence type="ECO:0000259" key="1">
    <source>
        <dbReference type="PROSITE" id="PS50090"/>
    </source>
</evidence>
<organism evidence="3 4">
    <name type="scientific">Tritrichomonas foetus</name>
    <dbReference type="NCBI Taxonomy" id="1144522"/>
    <lineage>
        <taxon>Eukaryota</taxon>
        <taxon>Metamonada</taxon>
        <taxon>Parabasalia</taxon>
        <taxon>Tritrichomonadida</taxon>
        <taxon>Tritrichomonadidae</taxon>
        <taxon>Tritrichomonas</taxon>
    </lineage>
</organism>
<evidence type="ECO:0000259" key="2">
    <source>
        <dbReference type="PROSITE" id="PS51294"/>
    </source>
</evidence>
<dbReference type="EMBL" id="MLAK01000649">
    <property type="protein sequence ID" value="OHT09097.1"/>
    <property type="molecule type" value="Genomic_DNA"/>
</dbReference>
<dbReference type="GeneID" id="94826755"/>
<dbReference type="CDD" id="cd00167">
    <property type="entry name" value="SANT"/>
    <property type="match status" value="2"/>
</dbReference>
<dbReference type="PROSITE" id="PS50090">
    <property type="entry name" value="MYB_LIKE"/>
    <property type="match status" value="2"/>
</dbReference>
<dbReference type="GO" id="GO:0005634">
    <property type="term" value="C:nucleus"/>
    <property type="evidence" value="ECO:0007669"/>
    <property type="project" value="TreeGrafter"/>
</dbReference>
<dbReference type="SUPFAM" id="SSF46689">
    <property type="entry name" value="Homeodomain-like"/>
    <property type="match status" value="1"/>
</dbReference>
<dbReference type="PROSITE" id="PS51294">
    <property type="entry name" value="HTH_MYB"/>
    <property type="match status" value="2"/>
</dbReference>
<feature type="domain" description="HTH myb-type" evidence="2">
    <location>
        <begin position="9"/>
        <end position="60"/>
    </location>
</feature>
<dbReference type="InterPro" id="IPR001005">
    <property type="entry name" value="SANT/Myb"/>
</dbReference>
<dbReference type="InterPro" id="IPR009057">
    <property type="entry name" value="Homeodomain-like_sf"/>
</dbReference>
<dbReference type="Gene3D" id="1.10.10.60">
    <property type="entry name" value="Homeodomain-like"/>
    <property type="match status" value="2"/>
</dbReference>
<dbReference type="PANTHER" id="PTHR45614">
    <property type="entry name" value="MYB PROTEIN-RELATED"/>
    <property type="match status" value="1"/>
</dbReference>
<dbReference type="InterPro" id="IPR050560">
    <property type="entry name" value="MYB_TF"/>
</dbReference>
<name>A0A1J4KCE3_9EUKA</name>
<feature type="domain" description="Myb-like" evidence="1">
    <location>
        <begin position="61"/>
        <end position="111"/>
    </location>
</feature>
<evidence type="ECO:0000313" key="3">
    <source>
        <dbReference type="EMBL" id="OHT09097.1"/>
    </source>
</evidence>
<dbReference type="SMART" id="SM00717">
    <property type="entry name" value="SANT"/>
    <property type="match status" value="2"/>
</dbReference>
<dbReference type="InterPro" id="IPR017930">
    <property type="entry name" value="Myb_dom"/>
</dbReference>
<dbReference type="VEuPathDB" id="TrichDB:TRFO_04691"/>
<dbReference type="RefSeq" id="XP_068362233.1">
    <property type="nucleotide sequence ID" value="XM_068492051.1"/>
</dbReference>
<dbReference type="AlphaFoldDB" id="A0A1J4KCE3"/>
<dbReference type="Proteomes" id="UP000179807">
    <property type="component" value="Unassembled WGS sequence"/>
</dbReference>
<sequence length="195" mass="22897">METFFNTSNLSQHKSKWTPEEDKKLLEAVALLGTDSWIRVSQRVPGRNSKQCCERWMGQLSPDIIKANWTPEEDEILLKQHALIGNKWTLIATMLPGRSAINVKNRWSRLKRHHSINHFNIYNLGYPQKDDEVNRIDDKLTDRITHDCMRPKQEEMRDSDSEIVVVHNHSLLEFPRIDASLFGEDFLKFQARMLE</sequence>
<accession>A0A1J4KCE3</accession>
<dbReference type="PANTHER" id="PTHR45614:SF299">
    <property type="entry name" value="MYB-LIKE DNA-BINDING DOMAIN CONTAINING PROTEIN"/>
    <property type="match status" value="1"/>
</dbReference>
<keyword evidence="4" id="KW-1185">Reference proteome</keyword>
<feature type="domain" description="Myb-like" evidence="1">
    <location>
        <begin position="9"/>
        <end position="60"/>
    </location>
</feature>
<dbReference type="GO" id="GO:0000978">
    <property type="term" value="F:RNA polymerase II cis-regulatory region sequence-specific DNA binding"/>
    <property type="evidence" value="ECO:0007669"/>
    <property type="project" value="TreeGrafter"/>
</dbReference>
<dbReference type="GO" id="GO:0000981">
    <property type="term" value="F:DNA-binding transcription factor activity, RNA polymerase II-specific"/>
    <property type="evidence" value="ECO:0007669"/>
    <property type="project" value="TreeGrafter"/>
</dbReference>